<sequence length="415" mass="47964">MNTTLNPYADEQSIKVPKNARIIATFKKLERSKSVQASKYPRTQKTSRNLKSSIKKHQTPKISSLRHNPPSRPNIAPSYDLPGTYNPNSKPSKASKRLKTSHIGRRDAKTIMFKDLLKTLNISKKPGVRRTIRGNMSNPRSYSRLNRVNQDLRDKFELHKEYGYHKYMCKKSKFFLRKHRKNLHKLTEAVKIVLEEHDKMRGKEAPLNTLEDTKQSPDSKCPHHHETEQGSGLMHIPNNSSCLLKPVELEKFQKEIKGIRKNISKIENKITPLRPEPKYGNITQMDVNKVQKLILRSRLKINLLTNQDGSNLEGSKILNQDLFSVKKGSYSKSSAQRSTVKFNFSDFYKDDEHSNSKNKSRGNSRGSYRVRFAAESPPMSKDDRTLSDIELEYQRRVNKALKSLKKKNQNRDLIL</sequence>
<comment type="caution">
    <text evidence="2">The sequence shown here is derived from an EMBL/GenBank/DDBJ whole genome shotgun (WGS) entry which is preliminary data.</text>
</comment>
<dbReference type="EMBL" id="CAMPGE010005867">
    <property type="protein sequence ID" value="CAI2364709.1"/>
    <property type="molecule type" value="Genomic_DNA"/>
</dbReference>
<keyword evidence="3" id="KW-1185">Reference proteome</keyword>
<feature type="region of interest" description="Disordered" evidence="1">
    <location>
        <begin position="202"/>
        <end position="237"/>
    </location>
</feature>
<reference evidence="2" key="1">
    <citation type="submission" date="2023-07" db="EMBL/GenBank/DDBJ databases">
        <authorList>
            <consortium name="AG Swart"/>
            <person name="Singh M."/>
            <person name="Singh A."/>
            <person name="Seah K."/>
            <person name="Emmerich C."/>
        </authorList>
    </citation>
    <scope>NUCLEOTIDE SEQUENCE</scope>
    <source>
        <strain evidence="2">DP1</strain>
    </source>
</reference>
<feature type="region of interest" description="Disordered" evidence="1">
    <location>
        <begin position="31"/>
        <end position="105"/>
    </location>
</feature>
<feature type="compositionally biased region" description="Polar residues" evidence="1">
    <location>
        <begin position="34"/>
        <end position="52"/>
    </location>
</feature>
<feature type="compositionally biased region" description="Basic and acidic residues" evidence="1">
    <location>
        <begin position="211"/>
        <end position="228"/>
    </location>
</feature>
<evidence type="ECO:0000256" key="1">
    <source>
        <dbReference type="SAM" id="MobiDB-lite"/>
    </source>
</evidence>
<gene>
    <name evidence="2" type="ORF">ECRASSUSDP1_LOCUS6055</name>
</gene>
<feature type="compositionally biased region" description="Basic residues" evidence="1">
    <location>
        <begin position="93"/>
        <end position="103"/>
    </location>
</feature>
<name>A0AAD1X8D8_EUPCR</name>
<organism evidence="2 3">
    <name type="scientific">Euplotes crassus</name>
    <dbReference type="NCBI Taxonomy" id="5936"/>
    <lineage>
        <taxon>Eukaryota</taxon>
        <taxon>Sar</taxon>
        <taxon>Alveolata</taxon>
        <taxon>Ciliophora</taxon>
        <taxon>Intramacronucleata</taxon>
        <taxon>Spirotrichea</taxon>
        <taxon>Hypotrichia</taxon>
        <taxon>Euplotida</taxon>
        <taxon>Euplotidae</taxon>
        <taxon>Moneuplotes</taxon>
    </lineage>
</organism>
<accession>A0AAD1X8D8</accession>
<feature type="region of interest" description="Disordered" evidence="1">
    <location>
        <begin position="350"/>
        <end position="387"/>
    </location>
</feature>
<protein>
    <submittedName>
        <fullName evidence="2">Uncharacterized protein</fullName>
    </submittedName>
</protein>
<dbReference type="Proteomes" id="UP001295684">
    <property type="component" value="Unassembled WGS sequence"/>
</dbReference>
<evidence type="ECO:0000313" key="3">
    <source>
        <dbReference type="Proteomes" id="UP001295684"/>
    </source>
</evidence>
<proteinExistence type="predicted"/>
<dbReference type="AlphaFoldDB" id="A0AAD1X8D8"/>
<evidence type="ECO:0000313" key="2">
    <source>
        <dbReference type="EMBL" id="CAI2364709.1"/>
    </source>
</evidence>